<evidence type="ECO:0000259" key="5">
    <source>
        <dbReference type="PROSITE" id="PS50977"/>
    </source>
</evidence>
<keyword evidence="2 4" id="KW-0238">DNA-binding</keyword>
<evidence type="ECO:0000256" key="2">
    <source>
        <dbReference type="ARBA" id="ARBA00023125"/>
    </source>
</evidence>
<keyword evidence="3" id="KW-0804">Transcription</keyword>
<evidence type="ECO:0000256" key="3">
    <source>
        <dbReference type="ARBA" id="ARBA00023163"/>
    </source>
</evidence>
<dbReference type="InterPro" id="IPR001647">
    <property type="entry name" value="HTH_TetR"/>
</dbReference>
<protein>
    <submittedName>
        <fullName evidence="6">Gamma-butyrolactone-binding protein</fullName>
    </submittedName>
</protein>
<dbReference type="Gene3D" id="1.10.357.10">
    <property type="entry name" value="Tetracycline Repressor, domain 2"/>
    <property type="match status" value="1"/>
</dbReference>
<name>A0A919ER05_STRFL</name>
<proteinExistence type="predicted"/>
<dbReference type="PROSITE" id="PS50977">
    <property type="entry name" value="HTH_TETR_2"/>
    <property type="match status" value="1"/>
</dbReference>
<dbReference type="PRINTS" id="PR00455">
    <property type="entry name" value="HTHTETR"/>
</dbReference>
<feature type="DNA-binding region" description="H-T-H motif" evidence="4">
    <location>
        <begin position="42"/>
        <end position="61"/>
    </location>
</feature>
<evidence type="ECO:0000313" key="7">
    <source>
        <dbReference type="Proteomes" id="UP000632849"/>
    </source>
</evidence>
<reference evidence="6" key="1">
    <citation type="journal article" date="2014" name="Int. J. Syst. Evol. Microbiol.">
        <title>Complete genome sequence of Corynebacterium casei LMG S-19264T (=DSM 44701T), isolated from a smear-ripened cheese.</title>
        <authorList>
            <consortium name="US DOE Joint Genome Institute (JGI-PGF)"/>
            <person name="Walter F."/>
            <person name="Albersmeier A."/>
            <person name="Kalinowski J."/>
            <person name="Ruckert C."/>
        </authorList>
    </citation>
    <scope>NUCLEOTIDE SEQUENCE</scope>
    <source>
        <strain evidence="6">JCM 4122</strain>
    </source>
</reference>
<organism evidence="6 7">
    <name type="scientific">Streptomyces filamentosus</name>
    <name type="common">Streptomyces roseosporus</name>
    <dbReference type="NCBI Taxonomy" id="67294"/>
    <lineage>
        <taxon>Bacteria</taxon>
        <taxon>Bacillati</taxon>
        <taxon>Actinomycetota</taxon>
        <taxon>Actinomycetes</taxon>
        <taxon>Kitasatosporales</taxon>
        <taxon>Streptomycetaceae</taxon>
        <taxon>Streptomyces</taxon>
    </lineage>
</organism>
<reference evidence="6" key="2">
    <citation type="submission" date="2020-09" db="EMBL/GenBank/DDBJ databases">
        <authorList>
            <person name="Sun Q."/>
            <person name="Ohkuma M."/>
        </authorList>
    </citation>
    <scope>NUCLEOTIDE SEQUENCE</scope>
    <source>
        <strain evidence="6">JCM 4122</strain>
    </source>
</reference>
<evidence type="ECO:0000313" key="6">
    <source>
        <dbReference type="EMBL" id="GHG10805.1"/>
    </source>
</evidence>
<dbReference type="PROSITE" id="PS01081">
    <property type="entry name" value="HTH_TETR_1"/>
    <property type="match status" value="1"/>
</dbReference>
<dbReference type="EMBL" id="BNBE01000002">
    <property type="protein sequence ID" value="GHG10805.1"/>
    <property type="molecule type" value="Genomic_DNA"/>
</dbReference>
<dbReference type="Pfam" id="PF21935">
    <property type="entry name" value="TetR_C_45"/>
    <property type="match status" value="1"/>
</dbReference>
<dbReference type="AlphaFoldDB" id="A0A919ER05"/>
<dbReference type="GO" id="GO:0000976">
    <property type="term" value="F:transcription cis-regulatory region binding"/>
    <property type="evidence" value="ECO:0007669"/>
    <property type="project" value="TreeGrafter"/>
</dbReference>
<dbReference type="InterPro" id="IPR036271">
    <property type="entry name" value="Tet_transcr_reg_TetR-rel_C_sf"/>
</dbReference>
<dbReference type="PANTHER" id="PTHR30055:SF234">
    <property type="entry name" value="HTH-TYPE TRANSCRIPTIONAL REGULATOR BETI"/>
    <property type="match status" value="1"/>
</dbReference>
<evidence type="ECO:0000256" key="4">
    <source>
        <dbReference type="PROSITE-ProRule" id="PRU00335"/>
    </source>
</evidence>
<dbReference type="SUPFAM" id="SSF48498">
    <property type="entry name" value="Tetracyclin repressor-like, C-terminal domain"/>
    <property type="match status" value="1"/>
</dbReference>
<dbReference type="InterPro" id="IPR009057">
    <property type="entry name" value="Homeodomain-like_sf"/>
</dbReference>
<comment type="caution">
    <text evidence="6">The sequence shown here is derived from an EMBL/GenBank/DDBJ whole genome shotgun (WGS) entry which is preliminary data.</text>
</comment>
<feature type="domain" description="HTH tetR-type" evidence="5">
    <location>
        <begin position="19"/>
        <end position="79"/>
    </location>
</feature>
<gene>
    <name evidence="6" type="ORF">GCM10017667_49480</name>
</gene>
<dbReference type="InterPro" id="IPR050109">
    <property type="entry name" value="HTH-type_TetR-like_transc_reg"/>
</dbReference>
<dbReference type="InterPro" id="IPR054126">
    <property type="entry name" value="CprB_TetR_C"/>
</dbReference>
<accession>A0A919ER05</accession>
<dbReference type="Proteomes" id="UP000632849">
    <property type="component" value="Unassembled WGS sequence"/>
</dbReference>
<dbReference type="InterPro" id="IPR047923">
    <property type="entry name" value="ArpA-like"/>
</dbReference>
<keyword evidence="7" id="KW-1185">Reference proteome</keyword>
<dbReference type="PANTHER" id="PTHR30055">
    <property type="entry name" value="HTH-TYPE TRANSCRIPTIONAL REGULATOR RUTR"/>
    <property type="match status" value="1"/>
</dbReference>
<evidence type="ECO:0000256" key="1">
    <source>
        <dbReference type="ARBA" id="ARBA00023015"/>
    </source>
</evidence>
<sequence length="225" mass="24708">MFIVEGVGGRCMAQQERSARTRAAILKAGAEVFAELGFAGASVSKITRRANLTLGALYFHFESKEELAREIVRSQPDLVTRSMAAGVQGAVDVTVAWATQLREDPLLLAGARLVMDQEYFVCDEAGNSYRQWAEVLQPFLHEASENGELRPDVEVRSLAQLLVNACTGAQMNAQLDSGRKDLPDRIRQMWVLLLPLIASEECAGRVIETLRFDEGASLPDGVNRT</sequence>
<dbReference type="Pfam" id="PF00440">
    <property type="entry name" value="TetR_N"/>
    <property type="match status" value="1"/>
</dbReference>
<keyword evidence="1" id="KW-0805">Transcription regulation</keyword>
<dbReference type="NCBIfam" id="NF041196">
    <property type="entry name" value="ScbR_bind_reg"/>
    <property type="match status" value="1"/>
</dbReference>
<dbReference type="InterPro" id="IPR023772">
    <property type="entry name" value="DNA-bd_HTH_TetR-type_CS"/>
</dbReference>
<dbReference type="GO" id="GO:0003700">
    <property type="term" value="F:DNA-binding transcription factor activity"/>
    <property type="evidence" value="ECO:0007669"/>
    <property type="project" value="TreeGrafter"/>
</dbReference>
<dbReference type="SUPFAM" id="SSF46689">
    <property type="entry name" value="Homeodomain-like"/>
    <property type="match status" value="1"/>
</dbReference>